<accession>A0A5S9IM75</accession>
<dbReference type="KEGG" id="uam:UABAM_02371"/>
<dbReference type="OrthoDB" id="286892at2"/>
<keyword evidence="2" id="KW-1185">Reference proteome</keyword>
<proteinExistence type="predicted"/>
<sequence>MQELEVFLNEQVIIDTKSSYLFIGNLQKIGDFFLTMTDVDVHDQNDFSKTKEIYVMEAAKYGIKINRKSVNIVKAEMISISLLSDIVKY</sequence>
<gene>
    <name evidence="1" type="ORF">UABAM_02371</name>
</gene>
<dbReference type="Proteomes" id="UP000326354">
    <property type="component" value="Chromosome"/>
</dbReference>
<reference evidence="1 2" key="1">
    <citation type="submission" date="2019-08" db="EMBL/GenBank/DDBJ databases">
        <title>Complete genome sequence of Candidatus Uab amorphum.</title>
        <authorList>
            <person name="Shiratori T."/>
            <person name="Suzuki S."/>
            <person name="Kakizawa Y."/>
            <person name="Ishida K."/>
        </authorList>
    </citation>
    <scope>NUCLEOTIDE SEQUENCE [LARGE SCALE GENOMIC DNA]</scope>
    <source>
        <strain evidence="1 2">SRT547</strain>
    </source>
</reference>
<dbReference type="EMBL" id="AP019860">
    <property type="protein sequence ID" value="BBM84016.1"/>
    <property type="molecule type" value="Genomic_DNA"/>
</dbReference>
<organism evidence="1 2">
    <name type="scientific">Uabimicrobium amorphum</name>
    <dbReference type="NCBI Taxonomy" id="2596890"/>
    <lineage>
        <taxon>Bacteria</taxon>
        <taxon>Pseudomonadati</taxon>
        <taxon>Planctomycetota</taxon>
        <taxon>Candidatus Uabimicrobiia</taxon>
        <taxon>Candidatus Uabimicrobiales</taxon>
        <taxon>Candidatus Uabimicrobiaceae</taxon>
        <taxon>Candidatus Uabimicrobium</taxon>
    </lineage>
</organism>
<protein>
    <submittedName>
        <fullName evidence="1">Uncharacterized protein</fullName>
    </submittedName>
</protein>
<name>A0A5S9IM75_UABAM</name>
<dbReference type="RefSeq" id="WP_151968196.1">
    <property type="nucleotide sequence ID" value="NZ_AP019860.1"/>
</dbReference>
<evidence type="ECO:0000313" key="2">
    <source>
        <dbReference type="Proteomes" id="UP000326354"/>
    </source>
</evidence>
<evidence type="ECO:0000313" key="1">
    <source>
        <dbReference type="EMBL" id="BBM84016.1"/>
    </source>
</evidence>
<dbReference type="AlphaFoldDB" id="A0A5S9IM75"/>